<feature type="compositionally biased region" description="Basic and acidic residues" evidence="1">
    <location>
        <begin position="63"/>
        <end position="80"/>
    </location>
</feature>
<reference evidence="3 4" key="1">
    <citation type="journal article" date="2014" name="BMC Genomics">
        <title>Complete genome sequence of producer of the glycopeptide antibiotic Aculeximycin Kutzneria albida DSM 43870T, a representative of minor genus of Pseudonocardiaceae.</title>
        <authorList>
            <person name="Rebets Y."/>
            <person name="Tokovenko B."/>
            <person name="Lushchyk I."/>
            <person name="Ruckert C."/>
            <person name="Zaburannyi N."/>
            <person name="Bechthold A."/>
            <person name="Kalinowski J."/>
            <person name="Luzhetskyy A."/>
        </authorList>
    </citation>
    <scope>NUCLEOTIDE SEQUENCE [LARGE SCALE GENOMIC DNA]</scope>
    <source>
        <strain evidence="3">DSM 43870</strain>
    </source>
</reference>
<feature type="region of interest" description="Disordered" evidence="1">
    <location>
        <begin position="63"/>
        <end position="95"/>
    </location>
</feature>
<dbReference type="InterPro" id="IPR012337">
    <property type="entry name" value="RNaseH-like_sf"/>
</dbReference>
<accession>W5W385</accession>
<dbReference type="PANTHER" id="PTHR47515:SF1">
    <property type="entry name" value="BLR2054 PROTEIN"/>
    <property type="match status" value="1"/>
</dbReference>
<proteinExistence type="predicted"/>
<evidence type="ECO:0000256" key="1">
    <source>
        <dbReference type="SAM" id="MobiDB-lite"/>
    </source>
</evidence>
<evidence type="ECO:0000313" key="3">
    <source>
        <dbReference type="EMBL" id="AHH95245.1"/>
    </source>
</evidence>
<keyword evidence="4" id="KW-1185">Reference proteome</keyword>
<name>W5W385_9PSEU</name>
<dbReference type="GO" id="GO:0015074">
    <property type="term" value="P:DNA integration"/>
    <property type="evidence" value="ECO:0007669"/>
    <property type="project" value="InterPro"/>
</dbReference>
<protein>
    <recommendedName>
        <fullName evidence="2">Integrase catalytic domain-containing protein</fullName>
    </recommendedName>
</protein>
<dbReference type="Pfam" id="PF13683">
    <property type="entry name" value="rve_3"/>
    <property type="match status" value="1"/>
</dbReference>
<evidence type="ECO:0000259" key="2">
    <source>
        <dbReference type="Pfam" id="PF13683"/>
    </source>
</evidence>
<dbReference type="InterPro" id="IPR001584">
    <property type="entry name" value="Integrase_cat-core"/>
</dbReference>
<dbReference type="SUPFAM" id="SSF53098">
    <property type="entry name" value="Ribonuclease H-like"/>
    <property type="match status" value="1"/>
</dbReference>
<dbReference type="AlphaFoldDB" id="W5W385"/>
<gene>
    <name evidence="3" type="ORF">KALB_1875</name>
</gene>
<dbReference type="PATRIC" id="fig|1449976.3.peg.1871"/>
<dbReference type="HOGENOM" id="CLU_2369181_0_0_11"/>
<feature type="domain" description="Integrase catalytic" evidence="2">
    <location>
        <begin position="9"/>
        <end position="56"/>
    </location>
</feature>
<evidence type="ECO:0000313" key="4">
    <source>
        <dbReference type="Proteomes" id="UP000019225"/>
    </source>
</evidence>
<sequence length="95" mass="10888">MRDWAGERVGLVFIPSGQPWRNDYVESFNGRLRDECLNINVFWSLTQTWFVISEWKANRGFRVNDRQQPHNRASRADPRHGVAVGPSSGCDGGVR</sequence>
<dbReference type="PANTHER" id="PTHR47515">
    <property type="entry name" value="LOW CALCIUM RESPONSE LOCUS PROTEIN T"/>
    <property type="match status" value="1"/>
</dbReference>
<organism evidence="3 4">
    <name type="scientific">Kutzneria albida DSM 43870</name>
    <dbReference type="NCBI Taxonomy" id="1449976"/>
    <lineage>
        <taxon>Bacteria</taxon>
        <taxon>Bacillati</taxon>
        <taxon>Actinomycetota</taxon>
        <taxon>Actinomycetes</taxon>
        <taxon>Pseudonocardiales</taxon>
        <taxon>Pseudonocardiaceae</taxon>
        <taxon>Kutzneria</taxon>
    </lineage>
</organism>
<dbReference type="EMBL" id="CP007155">
    <property type="protein sequence ID" value="AHH95245.1"/>
    <property type="molecule type" value="Genomic_DNA"/>
</dbReference>
<dbReference type="eggNOG" id="COG2801">
    <property type="taxonomic scope" value="Bacteria"/>
</dbReference>
<dbReference type="Proteomes" id="UP000019225">
    <property type="component" value="Chromosome"/>
</dbReference>
<dbReference type="KEGG" id="kal:KALB_1875"/>
<dbReference type="STRING" id="1449976.KALB_1875"/>